<protein>
    <submittedName>
        <fullName evidence="1">Uncharacterized protein</fullName>
    </submittedName>
</protein>
<reference evidence="2" key="1">
    <citation type="submission" date="2017-01" db="EMBL/GenBank/DDBJ databases">
        <title>Genome Analysis of Deinococcus marmoris KOPRI26562.</title>
        <authorList>
            <person name="Kim J.H."/>
            <person name="Oh H.-M."/>
        </authorList>
    </citation>
    <scope>NUCLEOTIDE SEQUENCE [LARGE SCALE GENOMIC DNA]</scope>
    <source>
        <strain evidence="2">PAMC 26633</strain>
    </source>
</reference>
<proteinExistence type="predicted"/>
<gene>
    <name evidence="1" type="ORF">BSU04_35655</name>
</gene>
<comment type="caution">
    <text evidence="1">The sequence shown here is derived from an EMBL/GenBank/DDBJ whole genome shotgun (WGS) entry which is preliminary data.</text>
</comment>
<evidence type="ECO:0000313" key="2">
    <source>
        <dbReference type="Proteomes" id="UP000214720"/>
    </source>
</evidence>
<sequence length="37" mass="4154">MQKPATKLYVSAWQVAALLLTLRSGQKKRAKTILPSR</sequence>
<evidence type="ECO:0000313" key="1">
    <source>
        <dbReference type="EMBL" id="OXC73529.1"/>
    </source>
</evidence>
<dbReference type="AlphaFoldDB" id="A0A226WRT3"/>
<dbReference type="Proteomes" id="UP000214720">
    <property type="component" value="Unassembled WGS sequence"/>
</dbReference>
<accession>A0A226WRT3</accession>
<organism evidence="1 2">
    <name type="scientific">Caballeronia sordidicola</name>
    <name type="common">Burkholderia sordidicola</name>
    <dbReference type="NCBI Taxonomy" id="196367"/>
    <lineage>
        <taxon>Bacteria</taxon>
        <taxon>Pseudomonadati</taxon>
        <taxon>Pseudomonadota</taxon>
        <taxon>Betaproteobacteria</taxon>
        <taxon>Burkholderiales</taxon>
        <taxon>Burkholderiaceae</taxon>
        <taxon>Caballeronia</taxon>
    </lineage>
</organism>
<dbReference type="EMBL" id="MTHB01000246">
    <property type="protein sequence ID" value="OXC73529.1"/>
    <property type="molecule type" value="Genomic_DNA"/>
</dbReference>
<name>A0A226WRT3_CABSO</name>